<protein>
    <submittedName>
        <fullName evidence="4">PAS domain S-box protein</fullName>
    </submittedName>
</protein>
<dbReference type="SUPFAM" id="SSF109604">
    <property type="entry name" value="HD-domain/PDEase-like"/>
    <property type="match status" value="1"/>
</dbReference>
<name>A0A7C3HQT6_MEIRU</name>
<dbReference type="Pfam" id="PF13426">
    <property type="entry name" value="PAS_9"/>
    <property type="match status" value="1"/>
</dbReference>
<dbReference type="SMART" id="SM00065">
    <property type="entry name" value="GAF"/>
    <property type="match status" value="2"/>
</dbReference>
<dbReference type="Pfam" id="PF00989">
    <property type="entry name" value="PAS"/>
    <property type="match status" value="1"/>
</dbReference>
<dbReference type="CDD" id="cd00077">
    <property type="entry name" value="HDc"/>
    <property type="match status" value="1"/>
</dbReference>
<reference evidence="4" key="1">
    <citation type="journal article" date="2020" name="mSystems">
        <title>Genome- and Community-Level Interaction Insights into Carbon Utilization and Element Cycling Functions of Hydrothermarchaeota in Hydrothermal Sediment.</title>
        <authorList>
            <person name="Zhou Z."/>
            <person name="Liu Y."/>
            <person name="Xu W."/>
            <person name="Pan J."/>
            <person name="Luo Z.H."/>
            <person name="Li M."/>
        </authorList>
    </citation>
    <scope>NUCLEOTIDE SEQUENCE [LARGE SCALE GENOMIC DNA]</scope>
    <source>
        <strain evidence="4">SpSt-524</strain>
    </source>
</reference>
<dbReference type="InterPro" id="IPR035965">
    <property type="entry name" value="PAS-like_dom_sf"/>
</dbReference>
<feature type="domain" description="PAC" evidence="2">
    <location>
        <begin position="186"/>
        <end position="238"/>
    </location>
</feature>
<dbReference type="SMART" id="SM00471">
    <property type="entry name" value="HDc"/>
    <property type="match status" value="1"/>
</dbReference>
<evidence type="ECO:0000259" key="3">
    <source>
        <dbReference type="PROSITE" id="PS51832"/>
    </source>
</evidence>
<dbReference type="Pfam" id="PF13185">
    <property type="entry name" value="GAF_2"/>
    <property type="match status" value="2"/>
</dbReference>
<dbReference type="EMBL" id="DSWI01000009">
    <property type="protein sequence ID" value="HFG19662.1"/>
    <property type="molecule type" value="Genomic_DNA"/>
</dbReference>
<feature type="domain" description="PAC" evidence="2">
    <location>
        <begin position="559"/>
        <end position="609"/>
    </location>
</feature>
<proteinExistence type="predicted"/>
<dbReference type="PANTHER" id="PTHR45228:SF1">
    <property type="entry name" value="CYCLIC DI-GMP PHOSPHODIESTERASE TM_0186"/>
    <property type="match status" value="1"/>
</dbReference>
<sequence>MVLRLLLATKNPAEDPATRLGLEDLLAEWHIAREPHELKDVLSKGAFDAVILCAGQGYGLEELQLIKTYAPDTPVIVLMNAEIEPLPDTTPHTVEYVSTSRLPDGLRYALNKLIERKRRWELFESVPVGLYRSTPDGRILEANSTLCAMLGYSREELLGLNARALYLEAAERESLIQQAIHSDLSVVQRYTLQRKDGGIVWVEGYFRAVRDNHGQVLYLEGSVIDISEQARMEERFRALVENTSDLIYLMDESGTMLYASPNVGQVLGYNPVGYLQKPLSVPDFVHPQDRPYAEAALEDLVRHPGETREYRLRILDAAGEVRHAHIWGRNLLHDPAVRGIVLNVRDVTEEDRLRRSLEEERSRFKAMVEALSGVVFQMELRSGQPGQLLYVSPQARKILGYAPEALLQNPSLWWGNVHPEDQARMVGQAGPPGAVEVLRYRYRRGQSGQWVWLREQRITDPGGQTLTGYTYDATSEIEAQRALAEQEALFRTLSETAPALIVVWQDNCLVYANPEAERITGYSLADLKSRPIWEFIHPLDRERVQARGLARLEGRDVESRYRFRIQTKAGQTRWLDYSAARVDFRGLPAVLGVGFDVTEAQEHQLDLEAVVRLSKALRRSDDLKEMLEAALDETLAILDTSVGSILLYDPEGHSLEEAASRGWLVPIPAPTIAQEESISGWVLLHGKPYFSREFVADPKLRPSIRHLVPPGWGGVVLPLQAGSVRIGALTLAVAHPREITERELKRLELIGEVIGNAARRASLRQKLEMRVGQLEALRAIDQTINASLDLHLALEMLCEQLMRLPLDASMVLLYRKESHVLTPIKARGFRSPLSEIYRHSVPLGQGHAGRAALERQPVAVDDLARDPGFAPELTLREGFVAMRALPLLAKGELLGVLIAFTRRSWSLKADEKEFLEALATQGAIAIENSHLFEDLQRAKLELEVAYDLTLMGWAQAVELRDQETAGHTQRVTELTVKLAQQLGLPYEDIEHLRRGAILHDVGKLGVPDAVLLKPGQLNEEEWALMRKHPTLAYQWLSGIPFLRKALAIPYAHHERWDGSGYPRGLQGEAIPLEARIFAVVDVYDALTSDRPYRQAWPKEKALAYIREQSGKQFDPRVVEAFLALIDQDSSASE</sequence>
<dbReference type="InterPro" id="IPR029016">
    <property type="entry name" value="GAF-like_dom_sf"/>
</dbReference>
<dbReference type="PROSITE" id="PS50112">
    <property type="entry name" value="PAS"/>
    <property type="match status" value="4"/>
</dbReference>
<comment type="caution">
    <text evidence="4">The sequence shown here is derived from an EMBL/GenBank/DDBJ whole genome shotgun (WGS) entry which is preliminary data.</text>
</comment>
<dbReference type="PANTHER" id="PTHR45228">
    <property type="entry name" value="CYCLIC DI-GMP PHOSPHODIESTERASE TM_0186-RELATED"/>
    <property type="match status" value="1"/>
</dbReference>
<dbReference type="Pfam" id="PF08447">
    <property type="entry name" value="PAS_3"/>
    <property type="match status" value="2"/>
</dbReference>
<dbReference type="Pfam" id="PF13487">
    <property type="entry name" value="HD_5"/>
    <property type="match status" value="1"/>
</dbReference>
<organism evidence="4">
    <name type="scientific">Meiothermus ruber</name>
    <dbReference type="NCBI Taxonomy" id="277"/>
    <lineage>
        <taxon>Bacteria</taxon>
        <taxon>Thermotogati</taxon>
        <taxon>Deinococcota</taxon>
        <taxon>Deinococci</taxon>
        <taxon>Thermales</taxon>
        <taxon>Thermaceae</taxon>
        <taxon>Meiothermus</taxon>
    </lineage>
</organism>
<dbReference type="InterPro" id="IPR037522">
    <property type="entry name" value="HD_GYP_dom"/>
</dbReference>
<evidence type="ECO:0000259" key="1">
    <source>
        <dbReference type="PROSITE" id="PS50112"/>
    </source>
</evidence>
<dbReference type="InterPro" id="IPR013767">
    <property type="entry name" value="PAS_fold"/>
</dbReference>
<accession>A0A7C3HQT6</accession>
<dbReference type="PROSITE" id="PS50113">
    <property type="entry name" value="PAC"/>
    <property type="match status" value="2"/>
</dbReference>
<dbReference type="PROSITE" id="PS51832">
    <property type="entry name" value="HD_GYP"/>
    <property type="match status" value="1"/>
</dbReference>
<dbReference type="InterPro" id="IPR003607">
    <property type="entry name" value="HD/PDEase_dom"/>
</dbReference>
<dbReference type="InterPro" id="IPR003018">
    <property type="entry name" value="GAF"/>
</dbReference>
<feature type="domain" description="PAS" evidence="1">
    <location>
        <begin position="115"/>
        <end position="159"/>
    </location>
</feature>
<dbReference type="SMART" id="SM00091">
    <property type="entry name" value="PAS"/>
    <property type="match status" value="4"/>
</dbReference>
<dbReference type="SUPFAM" id="SSF55785">
    <property type="entry name" value="PYP-like sensor domain (PAS domain)"/>
    <property type="match status" value="4"/>
</dbReference>
<dbReference type="InterPro" id="IPR013655">
    <property type="entry name" value="PAS_fold_3"/>
</dbReference>
<dbReference type="InterPro" id="IPR052020">
    <property type="entry name" value="Cyclic_di-GMP/3'3'-cGAMP_PDE"/>
</dbReference>
<dbReference type="InterPro" id="IPR001610">
    <property type="entry name" value="PAC"/>
</dbReference>
<dbReference type="SMART" id="SM00086">
    <property type="entry name" value="PAC"/>
    <property type="match status" value="3"/>
</dbReference>
<feature type="domain" description="HD-GYP" evidence="3">
    <location>
        <begin position="942"/>
        <end position="1133"/>
    </location>
</feature>
<dbReference type="GO" id="GO:0006355">
    <property type="term" value="P:regulation of DNA-templated transcription"/>
    <property type="evidence" value="ECO:0007669"/>
    <property type="project" value="InterPro"/>
</dbReference>
<dbReference type="Gene3D" id="3.30.450.40">
    <property type="match status" value="2"/>
</dbReference>
<dbReference type="Gene3D" id="3.30.450.20">
    <property type="entry name" value="PAS domain"/>
    <property type="match status" value="4"/>
</dbReference>
<evidence type="ECO:0000313" key="4">
    <source>
        <dbReference type="EMBL" id="HFG19662.1"/>
    </source>
</evidence>
<dbReference type="Gene3D" id="1.10.3210.10">
    <property type="entry name" value="Hypothetical protein af1432"/>
    <property type="match status" value="1"/>
</dbReference>
<feature type="domain" description="PAS" evidence="1">
    <location>
        <begin position="485"/>
        <end position="556"/>
    </location>
</feature>
<dbReference type="InterPro" id="IPR000014">
    <property type="entry name" value="PAS"/>
</dbReference>
<dbReference type="NCBIfam" id="TIGR00229">
    <property type="entry name" value="sensory_box"/>
    <property type="match status" value="3"/>
</dbReference>
<dbReference type="AlphaFoldDB" id="A0A7C3HQT6"/>
<evidence type="ECO:0000259" key="2">
    <source>
        <dbReference type="PROSITE" id="PS50113"/>
    </source>
</evidence>
<feature type="domain" description="PAS" evidence="1">
    <location>
        <begin position="232"/>
        <end position="304"/>
    </location>
</feature>
<dbReference type="CDD" id="cd00130">
    <property type="entry name" value="PAS"/>
    <property type="match status" value="4"/>
</dbReference>
<dbReference type="SUPFAM" id="SSF55781">
    <property type="entry name" value="GAF domain-like"/>
    <property type="match status" value="2"/>
</dbReference>
<gene>
    <name evidence="4" type="ORF">ENS82_02935</name>
</gene>
<dbReference type="InterPro" id="IPR000700">
    <property type="entry name" value="PAS-assoc_C"/>
</dbReference>
<feature type="domain" description="PAS" evidence="1">
    <location>
        <begin position="360"/>
        <end position="425"/>
    </location>
</feature>